<proteinExistence type="predicted"/>
<evidence type="ECO:0000256" key="1">
    <source>
        <dbReference type="SAM" id="MobiDB-lite"/>
    </source>
</evidence>
<organism evidence="3 4">
    <name type="scientific">Psychroflexus halocasei</name>
    <dbReference type="NCBI Taxonomy" id="908615"/>
    <lineage>
        <taxon>Bacteria</taxon>
        <taxon>Pseudomonadati</taxon>
        <taxon>Bacteroidota</taxon>
        <taxon>Flavobacteriia</taxon>
        <taxon>Flavobacteriales</taxon>
        <taxon>Flavobacteriaceae</taxon>
        <taxon>Psychroflexus</taxon>
    </lineage>
</organism>
<dbReference type="Proteomes" id="UP000198820">
    <property type="component" value="Unassembled WGS sequence"/>
</dbReference>
<dbReference type="Pfam" id="PF07995">
    <property type="entry name" value="GSDH"/>
    <property type="match status" value="1"/>
</dbReference>
<evidence type="ECO:0000313" key="4">
    <source>
        <dbReference type="Proteomes" id="UP000198820"/>
    </source>
</evidence>
<dbReference type="InterPro" id="IPR011042">
    <property type="entry name" value="6-blade_b-propeller_TolB-like"/>
</dbReference>
<dbReference type="RefSeq" id="WP_093244170.1">
    <property type="nucleotide sequence ID" value="NZ_FNQF01000005.1"/>
</dbReference>
<evidence type="ECO:0000259" key="2">
    <source>
        <dbReference type="Pfam" id="PF07995"/>
    </source>
</evidence>
<protein>
    <submittedName>
        <fullName evidence="3">Glucose/arabinose dehydrogenase, beta-propeller fold</fullName>
    </submittedName>
</protein>
<dbReference type="InterPro" id="IPR012938">
    <property type="entry name" value="Glc/Sorbosone_DH"/>
</dbReference>
<dbReference type="InterPro" id="IPR011041">
    <property type="entry name" value="Quinoprot_gluc/sorb_DH_b-prop"/>
</dbReference>
<dbReference type="Gene3D" id="2.120.10.30">
    <property type="entry name" value="TolB, C-terminal domain"/>
    <property type="match status" value="1"/>
</dbReference>
<dbReference type="PANTHER" id="PTHR19328">
    <property type="entry name" value="HEDGEHOG-INTERACTING PROTEIN"/>
    <property type="match status" value="1"/>
</dbReference>
<feature type="domain" description="Glucose/Sorbosone dehydrogenase" evidence="2">
    <location>
        <begin position="78"/>
        <end position="409"/>
    </location>
</feature>
<accession>A0A1H4B3B0</accession>
<gene>
    <name evidence="3" type="ORF">SAMN05421540_105247</name>
</gene>
<name>A0A1H4B3B0_9FLAO</name>
<dbReference type="PROSITE" id="PS51257">
    <property type="entry name" value="PROKAR_LIPOPROTEIN"/>
    <property type="match status" value="1"/>
</dbReference>
<keyword evidence="4" id="KW-1185">Reference proteome</keyword>
<dbReference type="SUPFAM" id="SSF50952">
    <property type="entry name" value="Soluble quinoprotein glucose dehydrogenase"/>
    <property type="match status" value="1"/>
</dbReference>
<evidence type="ECO:0000313" key="3">
    <source>
        <dbReference type="EMBL" id="SEA42566.1"/>
    </source>
</evidence>
<dbReference type="PANTHER" id="PTHR19328:SF75">
    <property type="entry name" value="ALDOSE SUGAR DEHYDROGENASE YLII"/>
    <property type="match status" value="1"/>
</dbReference>
<dbReference type="AlphaFoldDB" id="A0A1H4B3B0"/>
<reference evidence="3 4" key="1">
    <citation type="submission" date="2016-10" db="EMBL/GenBank/DDBJ databases">
        <authorList>
            <person name="de Groot N.N."/>
        </authorList>
    </citation>
    <scope>NUCLEOTIDE SEQUENCE [LARGE SCALE GENOMIC DNA]</scope>
    <source>
        <strain evidence="3 4">DSM 23581</strain>
    </source>
</reference>
<dbReference type="EMBL" id="FNQF01000005">
    <property type="protein sequence ID" value="SEA42566.1"/>
    <property type="molecule type" value="Genomic_DNA"/>
</dbReference>
<sequence length="414" mass="46380">MKSILPATIIALTLLSCGNNSKSSAQKTTDQEKESQNLPPVETEKANTDFQPAFEGQTRISGVKTSTAYETKIITKSLDEPWGITELPDARLLITENEGYMRIVNPENGKISEKIQGIPEVDNRGQGGLLGLTLSPDFEEDHMIYWVFSEKVEDGNHTAVAKGKLSEDEKKLENVKIIYRASPTYDGKLHYGGRVIFDKKGNLFVSIGERSDKVTRVKAQDLNTSFGKIIHITTEGKPVDGNPFINKDEARPEIYSYGHRNPQGLAFHPETGELWSNEFGPRGGDELNLIEAGNNYGWPVITYGIEYRGDKIGDPVIQQKEGMEQPVYYWDPVLSPSGMTFYVSDQIPEWKNNLFIAGLSSQHIARLVIENNKVIGEERLLEDEDERFRDITQSKNGALFTITDSGKLYKISKK</sequence>
<feature type="region of interest" description="Disordered" evidence="1">
    <location>
        <begin position="20"/>
        <end position="47"/>
    </location>
</feature>
<dbReference type="STRING" id="908615.SAMN05421540_105247"/>